<accession>A0A3M7PZP1</accession>
<proteinExistence type="predicted"/>
<gene>
    <name evidence="3" type="ORF">BpHYR1_040690</name>
</gene>
<dbReference type="EMBL" id="REGN01008097">
    <property type="protein sequence ID" value="RNA04473.1"/>
    <property type="molecule type" value="Genomic_DNA"/>
</dbReference>
<feature type="region of interest" description="Disordered" evidence="1">
    <location>
        <begin position="306"/>
        <end position="325"/>
    </location>
</feature>
<evidence type="ECO:0000259" key="2">
    <source>
        <dbReference type="Pfam" id="PF18704"/>
    </source>
</evidence>
<name>A0A3M7PZP1_BRAPC</name>
<protein>
    <submittedName>
        <fullName evidence="3">Flap endonuclease-like protein</fullName>
    </submittedName>
</protein>
<keyword evidence="3" id="KW-0255">Endonuclease</keyword>
<evidence type="ECO:0000313" key="3">
    <source>
        <dbReference type="EMBL" id="RNA04473.1"/>
    </source>
</evidence>
<sequence>MACKFLSEMKEQNENRLLDRLRSWSASQHMSSQSTKYEEKIKKLVLSNGTKFPNEKIIQEFLEFSKMSEILLSKDKYLRIEWNRPSLMAIQLFNDVKQAWAYEYTAEKLIPLIVMYEHGIGTCRSIRPIRISKKKRRAFIEYYEVIWSKMVHPNDKDLSDLNEYVTLEKMDLFENFYPNLVKDFNQEIDCKKNKRNNKKKKEIKNTEDDFDDEMGTSIMELYENFDDNKLISSKDVDDFDEEMGNSIIELYENFEEKKIGKNFKVFVLDTESECEEAESKTPDAIEDVDLNMLLKSFNQISLESTKKEMPKIRDKKNTREKEHCSNCSKKVKYRLSE</sequence>
<feature type="compositionally biased region" description="Basic and acidic residues" evidence="1">
    <location>
        <begin position="306"/>
        <end position="324"/>
    </location>
</feature>
<dbReference type="Pfam" id="PF18704">
    <property type="entry name" value="Chromo_2"/>
    <property type="match status" value="1"/>
</dbReference>
<evidence type="ECO:0000313" key="4">
    <source>
        <dbReference type="Proteomes" id="UP000276133"/>
    </source>
</evidence>
<organism evidence="3 4">
    <name type="scientific">Brachionus plicatilis</name>
    <name type="common">Marine rotifer</name>
    <name type="synonym">Brachionus muelleri</name>
    <dbReference type="NCBI Taxonomy" id="10195"/>
    <lineage>
        <taxon>Eukaryota</taxon>
        <taxon>Metazoa</taxon>
        <taxon>Spiralia</taxon>
        <taxon>Gnathifera</taxon>
        <taxon>Rotifera</taxon>
        <taxon>Eurotatoria</taxon>
        <taxon>Monogononta</taxon>
        <taxon>Pseudotrocha</taxon>
        <taxon>Ploima</taxon>
        <taxon>Brachionidae</taxon>
        <taxon>Brachionus</taxon>
    </lineage>
</organism>
<dbReference type="STRING" id="10195.A0A3M7PZP1"/>
<keyword evidence="4" id="KW-1185">Reference proteome</keyword>
<evidence type="ECO:0000256" key="1">
    <source>
        <dbReference type="SAM" id="MobiDB-lite"/>
    </source>
</evidence>
<dbReference type="OrthoDB" id="2959108at2759"/>
<dbReference type="Proteomes" id="UP000276133">
    <property type="component" value="Unassembled WGS sequence"/>
</dbReference>
<feature type="domain" description="Flap endonuclease GEN chromatin organization modifier" evidence="2">
    <location>
        <begin position="128"/>
        <end position="186"/>
    </location>
</feature>
<comment type="caution">
    <text evidence="3">The sequence shown here is derived from an EMBL/GenBank/DDBJ whole genome shotgun (WGS) entry which is preliminary data.</text>
</comment>
<keyword evidence="3" id="KW-0378">Hydrolase</keyword>
<reference evidence="3 4" key="1">
    <citation type="journal article" date="2018" name="Sci. Rep.">
        <title>Genomic signatures of local adaptation to the degree of environmental predictability in rotifers.</title>
        <authorList>
            <person name="Franch-Gras L."/>
            <person name="Hahn C."/>
            <person name="Garcia-Roger E.M."/>
            <person name="Carmona M.J."/>
            <person name="Serra M."/>
            <person name="Gomez A."/>
        </authorList>
    </citation>
    <scope>NUCLEOTIDE SEQUENCE [LARGE SCALE GENOMIC DNA]</scope>
    <source>
        <strain evidence="3">HYR1</strain>
    </source>
</reference>
<keyword evidence="3" id="KW-0540">Nuclease</keyword>
<dbReference type="GO" id="GO:0004519">
    <property type="term" value="F:endonuclease activity"/>
    <property type="evidence" value="ECO:0007669"/>
    <property type="project" value="UniProtKB-KW"/>
</dbReference>
<dbReference type="AlphaFoldDB" id="A0A3M7PZP1"/>
<dbReference type="InterPro" id="IPR041012">
    <property type="entry name" value="GEN_chromo"/>
</dbReference>